<sequence>MADIDDLPDSQHFLKISTDDGATFTKVPLLTNIDMIDQKKTLDEITTTDARNTQKAVVDFIEVNDPAFEMVYKPTDPQHIALKAAFDNNTVVQCEIHFADIAVNGFKFDGQIGEFTFVTDVKKKLRVKGSIVIGGNVTEITSAPVTP</sequence>
<dbReference type="Gene3D" id="4.10.410.40">
    <property type="match status" value="1"/>
</dbReference>
<dbReference type="Proteomes" id="UP001620234">
    <property type="component" value="Unassembled WGS sequence"/>
</dbReference>
<dbReference type="RefSeq" id="WP_404672292.1">
    <property type="nucleotide sequence ID" value="NZ_JBJDPD010000020.1"/>
</dbReference>
<dbReference type="EMBL" id="JBJDPD010000020">
    <property type="protein sequence ID" value="MFK4001710.1"/>
    <property type="molecule type" value="Genomic_DNA"/>
</dbReference>
<accession>A0ABW8L9X3</accession>
<protein>
    <submittedName>
        <fullName evidence="1">Uncharacterized protein</fullName>
    </submittedName>
</protein>
<keyword evidence="2" id="KW-1185">Reference proteome</keyword>
<comment type="caution">
    <text evidence="1">The sequence shown here is derived from an EMBL/GenBank/DDBJ whole genome shotgun (WGS) entry which is preliminary data.</text>
</comment>
<proteinExistence type="predicted"/>
<gene>
    <name evidence="1" type="ORF">ACI2I3_10220</name>
</gene>
<organism evidence="1 2">
    <name type="scientific">Psychrobacter namhaensis</name>
    <dbReference type="NCBI Taxonomy" id="292734"/>
    <lineage>
        <taxon>Bacteria</taxon>
        <taxon>Pseudomonadati</taxon>
        <taxon>Pseudomonadota</taxon>
        <taxon>Gammaproteobacteria</taxon>
        <taxon>Moraxellales</taxon>
        <taxon>Moraxellaceae</taxon>
        <taxon>Psychrobacter</taxon>
    </lineage>
</organism>
<evidence type="ECO:0000313" key="1">
    <source>
        <dbReference type="EMBL" id="MFK4001710.1"/>
    </source>
</evidence>
<reference evidence="1 2" key="1">
    <citation type="submission" date="2024-11" db="EMBL/GenBank/DDBJ databases">
        <title>The Natural Products Discovery Center: Release of the First 8490 Sequenced Strains for Exploring Actinobacteria Biosynthetic Diversity.</title>
        <authorList>
            <person name="Kalkreuter E."/>
            <person name="Kautsar S.A."/>
            <person name="Yang D."/>
            <person name="Bader C.D."/>
            <person name="Teijaro C.N."/>
            <person name="Fluegel L."/>
            <person name="Davis C.M."/>
            <person name="Simpson J.R."/>
            <person name="Lauterbach L."/>
            <person name="Steele A.D."/>
            <person name="Gui C."/>
            <person name="Meng S."/>
            <person name="Li G."/>
            <person name="Viehrig K."/>
            <person name="Ye F."/>
            <person name="Su P."/>
            <person name="Kiefer A.F."/>
            <person name="Nichols A."/>
            <person name="Cepeda A.J."/>
            <person name="Yan W."/>
            <person name="Fan B."/>
            <person name="Jiang Y."/>
            <person name="Adhikari A."/>
            <person name="Zheng C.-J."/>
            <person name="Schuster L."/>
            <person name="Cowan T.M."/>
            <person name="Smanski M.J."/>
            <person name="Chevrette M.G."/>
            <person name="De Carvalho L.P.S."/>
            <person name="Shen B."/>
        </authorList>
    </citation>
    <scope>NUCLEOTIDE SEQUENCE [LARGE SCALE GENOMIC DNA]</scope>
    <source>
        <strain evidence="1 2">NPDC077433</strain>
    </source>
</reference>
<name>A0ABW8L9X3_9GAMM</name>
<evidence type="ECO:0000313" key="2">
    <source>
        <dbReference type="Proteomes" id="UP001620234"/>
    </source>
</evidence>